<name>A0A1L3SY61_9HYPH</name>
<protein>
    <submittedName>
        <fullName evidence="2">Ribonuclease H family protein</fullName>
    </submittedName>
</protein>
<evidence type="ECO:0000313" key="3">
    <source>
        <dbReference type="Proteomes" id="UP000182840"/>
    </source>
</evidence>
<dbReference type="EMBL" id="CP018171">
    <property type="protein sequence ID" value="APH74301.1"/>
    <property type="molecule type" value="Genomic_DNA"/>
</dbReference>
<evidence type="ECO:0000313" key="2">
    <source>
        <dbReference type="EMBL" id="APH74301.1"/>
    </source>
</evidence>
<dbReference type="RefSeq" id="WP_072607756.1">
    <property type="nucleotide sequence ID" value="NZ_CP018171.1"/>
</dbReference>
<dbReference type="Gene3D" id="3.30.2130.10">
    <property type="entry name" value="VC0802-like"/>
    <property type="match status" value="1"/>
</dbReference>
<dbReference type="Proteomes" id="UP000182840">
    <property type="component" value="Chromosome"/>
</dbReference>
<organism evidence="2 3">
    <name type="scientific">Aquibium oceanicum</name>
    <dbReference type="NCBI Taxonomy" id="1670800"/>
    <lineage>
        <taxon>Bacteria</taxon>
        <taxon>Pseudomonadati</taxon>
        <taxon>Pseudomonadota</taxon>
        <taxon>Alphaproteobacteria</taxon>
        <taxon>Hyphomicrobiales</taxon>
        <taxon>Phyllobacteriaceae</taxon>
        <taxon>Aquibium</taxon>
    </lineage>
</organism>
<dbReference type="KEGG" id="meso:BSQ44_25250"/>
<dbReference type="InterPro" id="IPR018717">
    <property type="entry name" value="DUF2241"/>
</dbReference>
<gene>
    <name evidence="2" type="ORF">BSQ44_25250</name>
</gene>
<dbReference type="InterPro" id="IPR045865">
    <property type="entry name" value="ACT-like_dom_sf"/>
</dbReference>
<dbReference type="AlphaFoldDB" id="A0A1L3SY61"/>
<feature type="domain" description="DUF2241" evidence="1">
    <location>
        <begin position="2"/>
        <end position="71"/>
    </location>
</feature>
<dbReference type="Pfam" id="PF10000">
    <property type="entry name" value="ACT_3"/>
    <property type="match status" value="1"/>
</dbReference>
<evidence type="ECO:0000259" key="1">
    <source>
        <dbReference type="Pfam" id="PF10000"/>
    </source>
</evidence>
<keyword evidence="3" id="KW-1185">Reference proteome</keyword>
<dbReference type="STRING" id="1670800.BSQ44_25250"/>
<accession>A0A1L3SY61</accession>
<sequence length="146" mass="15648">MPGETDLQTLLASMRPRLDDRVFVFASVKRGQPLPQDAGILMRFFEREGTTLVLPIEDATLLGIECTFPCRMITLDIHSSLEAVGFLAAILPRLAAAGIGVNPVSAFHHDHLFVPSDRAEDALAILKDIASEAQAGSIGRGPVASN</sequence>
<dbReference type="OrthoDB" id="517867at2"/>
<proteinExistence type="predicted"/>
<dbReference type="PANTHER" id="PTHR39199:SF1">
    <property type="entry name" value="BLR5128 PROTEIN"/>
    <property type="match status" value="1"/>
</dbReference>
<reference evidence="3" key="1">
    <citation type="submission" date="2016-11" db="EMBL/GenBank/DDBJ databases">
        <title>Mesorhizobium oceanicum sp. nov., isolated from deep seawater in South China Sea.</title>
        <authorList>
            <person name="Fu G.-Y."/>
        </authorList>
    </citation>
    <scope>NUCLEOTIDE SEQUENCE [LARGE SCALE GENOMIC DNA]</scope>
    <source>
        <strain evidence="3">B7</strain>
    </source>
</reference>
<dbReference type="SUPFAM" id="SSF55021">
    <property type="entry name" value="ACT-like"/>
    <property type="match status" value="2"/>
</dbReference>
<dbReference type="PANTHER" id="PTHR39199">
    <property type="entry name" value="BLR5128 PROTEIN"/>
    <property type="match status" value="1"/>
</dbReference>